<evidence type="ECO:0000256" key="4">
    <source>
        <dbReference type="SAM" id="MobiDB-lite"/>
    </source>
</evidence>
<accession>A0A7R9YSH8</accession>
<dbReference type="GO" id="GO:0003723">
    <property type="term" value="F:RNA binding"/>
    <property type="evidence" value="ECO:0007669"/>
    <property type="project" value="TreeGrafter"/>
</dbReference>
<organism evidence="5">
    <name type="scientific">Chlamydomonas euryale</name>
    <dbReference type="NCBI Taxonomy" id="1486919"/>
    <lineage>
        <taxon>Eukaryota</taxon>
        <taxon>Viridiplantae</taxon>
        <taxon>Chlorophyta</taxon>
        <taxon>core chlorophytes</taxon>
        <taxon>Chlorophyceae</taxon>
        <taxon>CS clade</taxon>
        <taxon>Chlamydomonadales</taxon>
        <taxon>Chlamydomonadaceae</taxon>
        <taxon>Chlamydomonas</taxon>
    </lineage>
</organism>
<dbReference type="EMBL" id="HBEC01011618">
    <property type="protein sequence ID" value="CAD8285285.1"/>
    <property type="molecule type" value="Transcribed_RNA"/>
</dbReference>
<protein>
    <recommendedName>
        <fullName evidence="6">Cwf15/Cwc15 cell cycle control protein</fullName>
    </recommendedName>
</protein>
<evidence type="ECO:0000256" key="2">
    <source>
        <dbReference type="ARBA" id="ARBA00022664"/>
    </source>
</evidence>
<evidence type="ECO:0000256" key="3">
    <source>
        <dbReference type="ARBA" id="ARBA00023187"/>
    </source>
</evidence>
<feature type="compositionally biased region" description="Basic and acidic residues" evidence="4">
    <location>
        <begin position="140"/>
        <end position="173"/>
    </location>
</feature>
<name>A0A7R9YSH8_9CHLO</name>
<reference evidence="5" key="1">
    <citation type="submission" date="2021-01" db="EMBL/GenBank/DDBJ databases">
        <authorList>
            <person name="Corre E."/>
            <person name="Pelletier E."/>
            <person name="Niang G."/>
            <person name="Scheremetjew M."/>
            <person name="Finn R."/>
            <person name="Kale V."/>
            <person name="Holt S."/>
            <person name="Cochrane G."/>
            <person name="Meng A."/>
            <person name="Brown T."/>
            <person name="Cohen L."/>
        </authorList>
    </citation>
    <scope>NUCLEOTIDE SEQUENCE</scope>
    <source>
        <strain evidence="5">CCMP219</strain>
    </source>
</reference>
<gene>
    <name evidence="5" type="ORF">CEUR00632_LOCUS5323</name>
</gene>
<keyword evidence="2" id="KW-0507">mRNA processing</keyword>
<sequence>MTTAHRPTWAPAKGSEEQGGSRWFVPSVQRSVHNMPGHTNLKFRQEGQGTAEEVGNQDLRAKLEEKERKHIAKTKGVNFEEERKKDMKLLEQIGADPGGGGKAPKALIPKAADADDEDEDESESSSSSGDDDDDDEEELMRELERIKRERAEEAAKKAAEEAAKEAKEKEAELKAGNPLLAMAAQEANFAIKRRWDDDVVFKNQARSEPKQAKRFVNDTIRNDFHQRFLKKYIR</sequence>
<dbReference type="Pfam" id="PF04889">
    <property type="entry name" value="Cwf_Cwc_15"/>
    <property type="match status" value="1"/>
</dbReference>
<feature type="compositionally biased region" description="Basic and acidic residues" evidence="4">
    <location>
        <begin position="59"/>
        <end position="68"/>
    </location>
</feature>
<dbReference type="PANTHER" id="PTHR12718:SF2">
    <property type="entry name" value="SPLICEOSOME-ASSOCIATED PROTEIN CWC15 HOMOLOG"/>
    <property type="match status" value="1"/>
</dbReference>
<dbReference type="GO" id="GO:0045292">
    <property type="term" value="P:mRNA cis splicing, via spliceosome"/>
    <property type="evidence" value="ECO:0007669"/>
    <property type="project" value="TreeGrafter"/>
</dbReference>
<feature type="compositionally biased region" description="Acidic residues" evidence="4">
    <location>
        <begin position="114"/>
        <end position="139"/>
    </location>
</feature>
<proteinExistence type="inferred from homology"/>
<feature type="compositionally biased region" description="Basic and acidic residues" evidence="4">
    <location>
        <begin position="78"/>
        <end position="89"/>
    </location>
</feature>
<evidence type="ECO:0000256" key="1">
    <source>
        <dbReference type="ARBA" id="ARBA00006644"/>
    </source>
</evidence>
<evidence type="ECO:0000313" key="5">
    <source>
        <dbReference type="EMBL" id="CAD8285285.1"/>
    </source>
</evidence>
<keyword evidence="3" id="KW-0508">mRNA splicing</keyword>
<evidence type="ECO:0008006" key="6">
    <source>
        <dbReference type="Google" id="ProtNLM"/>
    </source>
</evidence>
<feature type="region of interest" description="Disordered" evidence="4">
    <location>
        <begin position="1"/>
        <end position="175"/>
    </location>
</feature>
<comment type="similarity">
    <text evidence="1">Belongs to the CWC15 family.</text>
</comment>
<dbReference type="GO" id="GO:0071013">
    <property type="term" value="C:catalytic step 2 spliceosome"/>
    <property type="evidence" value="ECO:0007669"/>
    <property type="project" value="TreeGrafter"/>
</dbReference>
<dbReference type="InterPro" id="IPR006973">
    <property type="entry name" value="Cwf_Cwc_15"/>
</dbReference>
<dbReference type="PANTHER" id="PTHR12718">
    <property type="entry name" value="CELL CYCLE CONTROL PROTEIN CWF15"/>
    <property type="match status" value="1"/>
</dbReference>
<dbReference type="AlphaFoldDB" id="A0A7R9YSH8"/>